<evidence type="ECO:0000313" key="2">
    <source>
        <dbReference type="EMBL" id="MDM5262882.1"/>
    </source>
</evidence>
<evidence type="ECO:0000256" key="1">
    <source>
        <dbReference type="SAM" id="Phobius"/>
    </source>
</evidence>
<dbReference type="EMBL" id="JAQIBC010000001">
    <property type="protein sequence ID" value="MDM5262882.1"/>
    <property type="molecule type" value="Genomic_DNA"/>
</dbReference>
<keyword evidence="3" id="KW-1185">Reference proteome</keyword>
<keyword evidence="1" id="KW-0812">Transmembrane</keyword>
<accession>A0ABT7QQ44</accession>
<organism evidence="2 3">
    <name type="scientific">Sulfurovum xiamenensis</name>
    <dbReference type="NCBI Taxonomy" id="3019066"/>
    <lineage>
        <taxon>Bacteria</taxon>
        <taxon>Pseudomonadati</taxon>
        <taxon>Campylobacterota</taxon>
        <taxon>Epsilonproteobacteria</taxon>
        <taxon>Campylobacterales</taxon>
        <taxon>Sulfurovaceae</taxon>
        <taxon>Sulfurovum</taxon>
    </lineage>
</organism>
<proteinExistence type="predicted"/>
<reference evidence="2" key="1">
    <citation type="submission" date="2023-01" db="EMBL/GenBank/DDBJ databases">
        <title>Sulfurovum sp. XTW-4 genome assembly.</title>
        <authorList>
            <person name="Wang J."/>
        </authorList>
    </citation>
    <scope>NUCLEOTIDE SEQUENCE</scope>
    <source>
        <strain evidence="2">XTW-4</strain>
    </source>
</reference>
<dbReference type="RefSeq" id="WP_289401044.1">
    <property type="nucleotide sequence ID" value="NZ_JAQIBC010000001.1"/>
</dbReference>
<keyword evidence="1" id="KW-0472">Membrane</keyword>
<dbReference type="Proteomes" id="UP001169066">
    <property type="component" value="Unassembled WGS sequence"/>
</dbReference>
<protein>
    <submittedName>
        <fullName evidence="2">Uncharacterized protein</fullName>
    </submittedName>
</protein>
<gene>
    <name evidence="2" type="ORF">PF327_01595</name>
</gene>
<sequence>MMKCIPAYIKYILLGVMVGLFIILSIFYTHSTLQLGVAMVFAILQSRINCPKCGNSLLKDKNGWYIFTVRTTCRHCGQDTMLCEVEPDAVTQKRLQ</sequence>
<feature type="transmembrane region" description="Helical" evidence="1">
    <location>
        <begin position="12"/>
        <end position="44"/>
    </location>
</feature>
<evidence type="ECO:0000313" key="3">
    <source>
        <dbReference type="Proteomes" id="UP001169066"/>
    </source>
</evidence>
<name>A0ABT7QQ44_9BACT</name>
<comment type="caution">
    <text evidence="2">The sequence shown here is derived from an EMBL/GenBank/DDBJ whole genome shotgun (WGS) entry which is preliminary data.</text>
</comment>
<keyword evidence="1" id="KW-1133">Transmembrane helix</keyword>